<comment type="caution">
    <text evidence="2">The sequence shown here is derived from an EMBL/GenBank/DDBJ whole genome shotgun (WGS) entry which is preliminary data.</text>
</comment>
<dbReference type="Proteomes" id="UP001501461">
    <property type="component" value="Unassembled WGS sequence"/>
</dbReference>
<protein>
    <recommendedName>
        <fullName evidence="4">Antitoxin</fullName>
    </recommendedName>
</protein>
<accession>A0ABN2U3F0</accession>
<comment type="similarity">
    <text evidence="1">Belongs to the phD/YefM antitoxin family.</text>
</comment>
<dbReference type="SUPFAM" id="SSF143120">
    <property type="entry name" value="YefM-like"/>
    <property type="match status" value="1"/>
</dbReference>
<evidence type="ECO:0000313" key="2">
    <source>
        <dbReference type="EMBL" id="GAA2027310.1"/>
    </source>
</evidence>
<name>A0ABN2U3F0_9MICC</name>
<dbReference type="InterPro" id="IPR036165">
    <property type="entry name" value="YefM-like_sf"/>
</dbReference>
<keyword evidence="3" id="KW-1185">Reference proteome</keyword>
<dbReference type="Gene3D" id="3.40.1620.10">
    <property type="entry name" value="YefM-like domain"/>
    <property type="match status" value="1"/>
</dbReference>
<gene>
    <name evidence="2" type="ORF">GCM10009720_03800</name>
</gene>
<reference evidence="3" key="1">
    <citation type="journal article" date="2019" name="Int. J. Syst. Evol. Microbiol.">
        <title>The Global Catalogue of Microorganisms (GCM) 10K type strain sequencing project: providing services to taxonomists for standard genome sequencing and annotation.</title>
        <authorList>
            <consortium name="The Broad Institute Genomics Platform"/>
            <consortium name="The Broad Institute Genome Sequencing Center for Infectious Disease"/>
            <person name="Wu L."/>
            <person name="Ma J."/>
        </authorList>
    </citation>
    <scope>NUCLEOTIDE SEQUENCE [LARGE SCALE GENOMIC DNA]</scope>
    <source>
        <strain evidence="3">JCM 13595</strain>
    </source>
</reference>
<evidence type="ECO:0000256" key="1">
    <source>
        <dbReference type="ARBA" id="ARBA00009981"/>
    </source>
</evidence>
<proteinExistence type="inferred from homology"/>
<dbReference type="EMBL" id="BAAAMN010000007">
    <property type="protein sequence ID" value="GAA2027310.1"/>
    <property type="molecule type" value="Genomic_DNA"/>
</dbReference>
<sequence>MSTFEVSPHVVSVTEAATRGVPNLVRAAELGEDLVVERHGKAVAAIVSMEHLEEIRQLEEDLKDSVLLLSRLATDSGRRLNLDDVISELGFDRDALDAELDADLAAGRE</sequence>
<evidence type="ECO:0008006" key="4">
    <source>
        <dbReference type="Google" id="ProtNLM"/>
    </source>
</evidence>
<evidence type="ECO:0000313" key="3">
    <source>
        <dbReference type="Proteomes" id="UP001501461"/>
    </source>
</evidence>
<organism evidence="2 3">
    <name type="scientific">Yaniella flava</name>
    <dbReference type="NCBI Taxonomy" id="287930"/>
    <lineage>
        <taxon>Bacteria</taxon>
        <taxon>Bacillati</taxon>
        <taxon>Actinomycetota</taxon>
        <taxon>Actinomycetes</taxon>
        <taxon>Micrococcales</taxon>
        <taxon>Micrococcaceae</taxon>
        <taxon>Yaniella</taxon>
    </lineage>
</organism>
<dbReference type="RefSeq" id="WP_343955910.1">
    <property type="nucleotide sequence ID" value="NZ_BAAAMN010000007.1"/>
</dbReference>